<proteinExistence type="predicted"/>
<comment type="caution">
    <text evidence="2">The sequence shown here is derived from an EMBL/GenBank/DDBJ whole genome shotgun (WGS) entry which is preliminary data.</text>
</comment>
<keyword evidence="3" id="KW-1185">Reference proteome</keyword>
<dbReference type="NCBIfam" id="NF033537">
    <property type="entry name" value="lasso_biosyn_B2"/>
    <property type="match status" value="1"/>
</dbReference>
<reference evidence="2 3" key="1">
    <citation type="submission" date="2016-11" db="EMBL/GenBank/DDBJ databases">
        <title>Study of marine rhodopsin-containing bacteria.</title>
        <authorList>
            <person name="Yoshizawa S."/>
            <person name="Kumagai Y."/>
            <person name="Kogure K."/>
        </authorList>
    </citation>
    <scope>NUCLEOTIDE SEQUENCE [LARGE SCALE GENOMIC DNA]</scope>
    <source>
        <strain evidence="2 3">SAORIC-28</strain>
    </source>
</reference>
<dbReference type="InterPro" id="IPR032708">
    <property type="entry name" value="McjB_C"/>
</dbReference>
<protein>
    <recommendedName>
        <fullName evidence="1">Microcin J25-processing protein McjB C-terminal domain-containing protein</fullName>
    </recommendedName>
</protein>
<evidence type="ECO:0000313" key="3">
    <source>
        <dbReference type="Proteomes" id="UP000216339"/>
    </source>
</evidence>
<accession>A0A271IYT9</accession>
<evidence type="ECO:0000313" key="2">
    <source>
        <dbReference type="EMBL" id="PAP75865.1"/>
    </source>
</evidence>
<dbReference type="EMBL" id="MQWD01000001">
    <property type="protein sequence ID" value="PAP75865.1"/>
    <property type="molecule type" value="Genomic_DNA"/>
</dbReference>
<dbReference type="RefSeq" id="WP_179299482.1">
    <property type="nucleotide sequence ID" value="NZ_MQWD01000001.1"/>
</dbReference>
<sequence>MLLPRFRGALRLSPSELARVVEAVVLFHGFRVALRVVSGARLVRWLGARGPQDTPPEALPSGVVEVRRALRRASRRHANTCLAQALAGRVMLRRRGLPSTLSLGARKEGERLAFHAWLRAGGLLLNPGGGPRDYAVLATFHDAPRLDDRATEAG</sequence>
<dbReference type="Pfam" id="PF13471">
    <property type="entry name" value="Transglut_core3"/>
    <property type="match status" value="1"/>
</dbReference>
<feature type="domain" description="Microcin J25-processing protein McjB C-terminal" evidence="1">
    <location>
        <begin position="26"/>
        <end position="137"/>
    </location>
</feature>
<name>A0A271IYT9_9BACT</name>
<dbReference type="Proteomes" id="UP000216339">
    <property type="component" value="Unassembled WGS sequence"/>
</dbReference>
<dbReference type="InterPro" id="IPR053521">
    <property type="entry name" value="McjB-like"/>
</dbReference>
<organism evidence="2 3">
    <name type="scientific">Rubrivirga marina</name>
    <dbReference type="NCBI Taxonomy" id="1196024"/>
    <lineage>
        <taxon>Bacteria</taxon>
        <taxon>Pseudomonadati</taxon>
        <taxon>Rhodothermota</taxon>
        <taxon>Rhodothermia</taxon>
        <taxon>Rhodothermales</taxon>
        <taxon>Rubricoccaceae</taxon>
        <taxon>Rubrivirga</taxon>
    </lineage>
</organism>
<dbReference type="AlphaFoldDB" id="A0A271IYT9"/>
<gene>
    <name evidence="2" type="ORF">BSZ37_05115</name>
</gene>
<evidence type="ECO:0000259" key="1">
    <source>
        <dbReference type="Pfam" id="PF13471"/>
    </source>
</evidence>